<dbReference type="Proteomes" id="UP001178507">
    <property type="component" value="Unassembled WGS sequence"/>
</dbReference>
<dbReference type="PROSITE" id="PS51678">
    <property type="entry name" value="SAM_MT_PRMT"/>
    <property type="match status" value="1"/>
</dbReference>
<protein>
    <recommendedName>
        <fullName evidence="1">type I protein arginine methyltransferase</fullName>
        <ecNumber evidence="1">2.1.1.319</ecNumber>
    </recommendedName>
</protein>
<evidence type="ECO:0000259" key="7">
    <source>
        <dbReference type="Pfam" id="PF13649"/>
    </source>
</evidence>
<dbReference type="InterPro" id="IPR025799">
    <property type="entry name" value="Arg_MeTrfase"/>
</dbReference>
<dbReference type="FunFam" id="2.70.160.11:FF:000001">
    <property type="entry name" value="Blast:Protein arginine N-methyltransferase 1"/>
    <property type="match status" value="1"/>
</dbReference>
<dbReference type="Pfam" id="PF13649">
    <property type="entry name" value="Methyltransf_25"/>
    <property type="match status" value="1"/>
</dbReference>
<dbReference type="GO" id="GO:0042054">
    <property type="term" value="F:histone methyltransferase activity"/>
    <property type="evidence" value="ECO:0007669"/>
    <property type="project" value="TreeGrafter"/>
</dbReference>
<evidence type="ECO:0000256" key="2">
    <source>
        <dbReference type="ARBA" id="ARBA00022603"/>
    </source>
</evidence>
<dbReference type="PANTHER" id="PTHR11006:SF53">
    <property type="entry name" value="PROTEIN ARGININE N-METHYLTRANSFERASE 3"/>
    <property type="match status" value="1"/>
</dbReference>
<dbReference type="CDD" id="cd02440">
    <property type="entry name" value="AdoMet_MTases"/>
    <property type="match status" value="1"/>
</dbReference>
<evidence type="ECO:0000256" key="6">
    <source>
        <dbReference type="PROSITE-ProRule" id="PRU01015"/>
    </source>
</evidence>
<dbReference type="Pfam" id="PF22528">
    <property type="entry name" value="PRMT_C"/>
    <property type="match status" value="1"/>
</dbReference>
<proteinExistence type="predicted"/>
<sequence>MRSHVQAPTCAQACSRRVGGQDGPRWVPKEAGKELSFEDFRSHWSPLAPGETQDYYFSSYARFSIHEDMLKDRVRTGSYQQAIQHSEAVFRGKTVLDVGAGTGILCLFAARAGAKRVIGVECSEIASYATKIAEENGFGDVITYIQGKVEEIELPVDEVDIIISEWMGYFLIFEAMLDSVLVARDRWLRPGRAMFPDRARLFMAGIEDAEYKEDKLGFWSHHRGFDLGPVAQLALQEPISDIVDASALVTESNCVFQMDLTKVRSGDLDFAAPFSLRVQRQDFVHAFVVWFDVSFHASTGGTVLTTAPGMPDTHWKQTVLYLEEPLVVYENDKISGRLAVRKNATNPRDLDVKIAYQLQGQRPQPERVQGYLVRTANVISARNRESRLLAGRLVLGAEAVEKENCKEEVNEDEEFRNLRKQVRQQILDMDKKRLPRTNTGSTEAPLSARRPSRGINTAAAAVLQPSGCAVDPIYFDYNAATRRLREAAQAEKEKAAGDHDAPKIKEMVTFLSSQGLSGPIRAYAKAMALQGVTDPRGLLEADAPKLSKILSLSELESTDELLLLDALRQLR</sequence>
<dbReference type="Gene3D" id="3.40.50.150">
    <property type="entry name" value="Vaccinia Virus protein VP39"/>
    <property type="match status" value="1"/>
</dbReference>
<keyword evidence="3 6" id="KW-0808">Transferase</keyword>
<dbReference type="InterPro" id="IPR041698">
    <property type="entry name" value="Methyltransf_25"/>
</dbReference>
<keyword evidence="2 6" id="KW-0489">Methyltransferase</keyword>
<feature type="domain" description="Protein arginine N-methyltransferase" evidence="8">
    <location>
        <begin position="197"/>
        <end position="361"/>
    </location>
</feature>
<dbReference type="AlphaFoldDB" id="A0AA36NBZ9"/>
<dbReference type="InterPro" id="IPR029063">
    <property type="entry name" value="SAM-dependent_MTases_sf"/>
</dbReference>
<evidence type="ECO:0000256" key="1">
    <source>
        <dbReference type="ARBA" id="ARBA00011925"/>
    </source>
</evidence>
<dbReference type="GO" id="GO:0005634">
    <property type="term" value="C:nucleus"/>
    <property type="evidence" value="ECO:0007669"/>
    <property type="project" value="TreeGrafter"/>
</dbReference>
<evidence type="ECO:0000256" key="4">
    <source>
        <dbReference type="ARBA" id="ARBA00022691"/>
    </source>
</evidence>
<evidence type="ECO:0000259" key="8">
    <source>
        <dbReference type="Pfam" id="PF22528"/>
    </source>
</evidence>
<reference evidence="9" key="1">
    <citation type="submission" date="2023-08" db="EMBL/GenBank/DDBJ databases">
        <authorList>
            <person name="Chen Y."/>
            <person name="Shah S."/>
            <person name="Dougan E. K."/>
            <person name="Thang M."/>
            <person name="Chan C."/>
        </authorList>
    </citation>
    <scope>NUCLEOTIDE SEQUENCE</scope>
</reference>
<dbReference type="EMBL" id="CAUJNA010003422">
    <property type="protein sequence ID" value="CAJ1401602.1"/>
    <property type="molecule type" value="Genomic_DNA"/>
</dbReference>
<comment type="caution">
    <text evidence="9">The sequence shown here is derived from an EMBL/GenBank/DDBJ whole genome shotgun (WGS) entry which is preliminary data.</text>
</comment>
<dbReference type="EC" id="2.1.1.319" evidence="1"/>
<feature type="domain" description="Methyltransferase" evidence="7">
    <location>
        <begin position="95"/>
        <end position="191"/>
    </location>
</feature>
<evidence type="ECO:0000256" key="3">
    <source>
        <dbReference type="ARBA" id="ARBA00022679"/>
    </source>
</evidence>
<gene>
    <name evidence="9" type="ORF">EVOR1521_LOCUS24716</name>
</gene>
<evidence type="ECO:0000313" key="10">
    <source>
        <dbReference type="Proteomes" id="UP001178507"/>
    </source>
</evidence>
<keyword evidence="4 6" id="KW-0949">S-adenosyl-L-methionine</keyword>
<organism evidence="9 10">
    <name type="scientific">Effrenium voratum</name>
    <dbReference type="NCBI Taxonomy" id="2562239"/>
    <lineage>
        <taxon>Eukaryota</taxon>
        <taxon>Sar</taxon>
        <taxon>Alveolata</taxon>
        <taxon>Dinophyceae</taxon>
        <taxon>Suessiales</taxon>
        <taxon>Symbiodiniaceae</taxon>
        <taxon>Effrenium</taxon>
    </lineage>
</organism>
<accession>A0AA36NBZ9</accession>
<dbReference type="InterPro" id="IPR055135">
    <property type="entry name" value="PRMT_dom"/>
</dbReference>
<dbReference type="Gene3D" id="2.70.160.11">
    <property type="entry name" value="Hnrnp arginine n-methyltransferase1"/>
    <property type="match status" value="1"/>
</dbReference>
<dbReference type="PANTHER" id="PTHR11006">
    <property type="entry name" value="PROTEIN ARGININE N-METHYLTRANSFERASE"/>
    <property type="match status" value="1"/>
</dbReference>
<evidence type="ECO:0000313" key="9">
    <source>
        <dbReference type="EMBL" id="CAJ1401602.1"/>
    </source>
</evidence>
<keyword evidence="10" id="KW-1185">Reference proteome</keyword>
<comment type="catalytic activity">
    <reaction evidence="5">
        <text>L-arginyl-[protein] + S-adenosyl-L-methionine = N(omega)-methyl-L-arginyl-[protein] + S-adenosyl-L-homocysteine + H(+)</text>
        <dbReference type="Rhea" id="RHEA:48100"/>
        <dbReference type="Rhea" id="RHEA-COMP:10532"/>
        <dbReference type="Rhea" id="RHEA-COMP:11990"/>
        <dbReference type="ChEBI" id="CHEBI:15378"/>
        <dbReference type="ChEBI" id="CHEBI:29965"/>
        <dbReference type="ChEBI" id="CHEBI:57856"/>
        <dbReference type="ChEBI" id="CHEBI:59789"/>
        <dbReference type="ChEBI" id="CHEBI:65280"/>
    </reaction>
    <physiologicalReaction direction="left-to-right" evidence="5">
        <dbReference type="Rhea" id="RHEA:48101"/>
    </physiologicalReaction>
</comment>
<dbReference type="GO" id="GO:0032259">
    <property type="term" value="P:methylation"/>
    <property type="evidence" value="ECO:0007669"/>
    <property type="project" value="UniProtKB-KW"/>
</dbReference>
<dbReference type="GO" id="GO:0035242">
    <property type="term" value="F:protein-arginine omega-N asymmetric methyltransferase activity"/>
    <property type="evidence" value="ECO:0007669"/>
    <property type="project" value="UniProtKB-EC"/>
</dbReference>
<dbReference type="FunFam" id="3.40.50.150:FF:000003">
    <property type="entry name" value="Blast:Protein arginine N-methyltransferase 1"/>
    <property type="match status" value="1"/>
</dbReference>
<dbReference type="SUPFAM" id="SSF53335">
    <property type="entry name" value="S-adenosyl-L-methionine-dependent methyltransferases"/>
    <property type="match status" value="1"/>
</dbReference>
<name>A0AA36NBZ9_9DINO</name>
<evidence type="ECO:0000256" key="5">
    <source>
        <dbReference type="ARBA" id="ARBA00049303"/>
    </source>
</evidence>